<evidence type="ECO:0000313" key="6">
    <source>
        <dbReference type="Proteomes" id="UP001629953"/>
    </source>
</evidence>
<keyword evidence="6" id="KW-1185">Reference proteome</keyword>
<comment type="caution">
    <text evidence="5">The sequence shown here is derived from an EMBL/GenBank/DDBJ whole genome shotgun (WGS) entry which is preliminary data.</text>
</comment>
<dbReference type="Pfam" id="PF13531">
    <property type="entry name" value="SBP_bac_11"/>
    <property type="match status" value="1"/>
</dbReference>
<evidence type="ECO:0000313" key="5">
    <source>
        <dbReference type="EMBL" id="MFM2484732.1"/>
    </source>
</evidence>
<protein>
    <submittedName>
        <fullName evidence="5">Molybdate ABC transporter substrate-binding protein</fullName>
    </submittedName>
</protein>
<dbReference type="Proteomes" id="UP001629953">
    <property type="component" value="Unassembled WGS sequence"/>
</dbReference>
<name>A0ABW9G5E5_9GAMM</name>
<evidence type="ECO:0000256" key="1">
    <source>
        <dbReference type="ARBA" id="ARBA00009175"/>
    </source>
</evidence>
<dbReference type="InterPro" id="IPR044084">
    <property type="entry name" value="AvModA-like_subst-bd"/>
</dbReference>
<dbReference type="Gene3D" id="3.40.190.10">
    <property type="entry name" value="Periplasmic binding protein-like II"/>
    <property type="match status" value="2"/>
</dbReference>
<organism evidence="5 6">
    <name type="scientific">Celerinatantimonas yamalensis</name>
    <dbReference type="NCBI Taxonomy" id="559956"/>
    <lineage>
        <taxon>Bacteria</taxon>
        <taxon>Pseudomonadati</taxon>
        <taxon>Pseudomonadota</taxon>
        <taxon>Gammaproteobacteria</taxon>
        <taxon>Celerinatantimonadaceae</taxon>
        <taxon>Celerinatantimonas</taxon>
    </lineage>
</organism>
<feature type="chain" id="PRO_5045341865" evidence="4">
    <location>
        <begin position="22"/>
        <end position="254"/>
    </location>
</feature>
<keyword evidence="3 4" id="KW-0732">Signal</keyword>
<accession>A0ABW9G5E5</accession>
<dbReference type="CDD" id="cd13539">
    <property type="entry name" value="PBP2_AvModA"/>
    <property type="match status" value="1"/>
</dbReference>
<comment type="similarity">
    <text evidence="1">Belongs to the bacterial solute-binding protein ModA family.</text>
</comment>
<dbReference type="PANTHER" id="PTHR30632:SF14">
    <property type="entry name" value="TUNGSTATE_MOLYBDATE_CHROMATE-BINDING PROTEIN MODA"/>
    <property type="match status" value="1"/>
</dbReference>
<keyword evidence="2" id="KW-0479">Metal-binding</keyword>
<evidence type="ECO:0000256" key="3">
    <source>
        <dbReference type="ARBA" id="ARBA00022729"/>
    </source>
</evidence>
<dbReference type="NCBIfam" id="TIGR01256">
    <property type="entry name" value="modA"/>
    <property type="match status" value="1"/>
</dbReference>
<evidence type="ECO:0000256" key="2">
    <source>
        <dbReference type="ARBA" id="ARBA00022723"/>
    </source>
</evidence>
<dbReference type="RefSeq" id="WP_408622917.1">
    <property type="nucleotide sequence ID" value="NZ_JBEQCT010000002.1"/>
</dbReference>
<reference evidence="5 6" key="1">
    <citation type="journal article" date="2013" name="Int. J. Syst. Evol. Microbiol.">
        <title>Celerinatantimonas yamalensis sp. nov., a cold-adapted diazotrophic bacterium from a cold permafrost brine.</title>
        <authorList>
            <person name="Shcherbakova V."/>
            <person name="Chuvilskaya N."/>
            <person name="Rivkina E."/>
            <person name="Demidov N."/>
            <person name="Uchaeva V."/>
            <person name="Suetin S."/>
            <person name="Suzina N."/>
            <person name="Gilichinsky D."/>
        </authorList>
    </citation>
    <scope>NUCLEOTIDE SEQUENCE [LARGE SCALE GENOMIC DNA]</scope>
    <source>
        <strain evidence="5 6">C7</strain>
    </source>
</reference>
<dbReference type="EMBL" id="JBEQCT010000002">
    <property type="protein sequence ID" value="MFM2484732.1"/>
    <property type="molecule type" value="Genomic_DNA"/>
</dbReference>
<evidence type="ECO:0000256" key="4">
    <source>
        <dbReference type="SAM" id="SignalP"/>
    </source>
</evidence>
<dbReference type="SUPFAM" id="SSF53850">
    <property type="entry name" value="Periplasmic binding protein-like II"/>
    <property type="match status" value="1"/>
</dbReference>
<feature type="signal peptide" evidence="4">
    <location>
        <begin position="1"/>
        <end position="21"/>
    </location>
</feature>
<dbReference type="PIRSF" id="PIRSF004846">
    <property type="entry name" value="ModA"/>
    <property type="match status" value="1"/>
</dbReference>
<dbReference type="InterPro" id="IPR050682">
    <property type="entry name" value="ModA/WtpA"/>
</dbReference>
<dbReference type="InterPro" id="IPR005950">
    <property type="entry name" value="ModA"/>
</dbReference>
<sequence>MNIKVGVIAGAALLVAWQTQATEVNVAVAANFYKPLQLLVADYQKQSHDNVVLSVGSTGKLYAQIVNGAPFDLFLAADQRRPQKLVKDHQGVASSEFTYAQGRLIFWSKQPDLIAQNSDYLKSATFKQLAIANPKAAPYGAASVTVLKKLGLYKQLQTKLVYGQNIAQTFSYVNYGNVKQGFVALSQVYRDGKLSQGSGWIVPNQLYTPIRQDAVLISNSVHKAAAQSFLNYLQSAKAQQIIRSFGYDIPKHNQ</sequence>
<gene>
    <name evidence="5" type="primary">modA</name>
    <name evidence="5" type="ORF">ABUE30_06585</name>
</gene>
<proteinExistence type="inferred from homology"/>
<dbReference type="PANTHER" id="PTHR30632">
    <property type="entry name" value="MOLYBDATE-BINDING PERIPLASMIC PROTEIN"/>
    <property type="match status" value="1"/>
</dbReference>